<keyword evidence="3" id="KW-1185">Reference proteome</keyword>
<evidence type="ECO:0000313" key="3">
    <source>
        <dbReference type="Proteomes" id="UP000236732"/>
    </source>
</evidence>
<protein>
    <submittedName>
        <fullName evidence="2">Uncharacterized protein</fullName>
    </submittedName>
</protein>
<name>A0A1H6BHI6_9ACTN</name>
<dbReference type="Proteomes" id="UP000236732">
    <property type="component" value="Unassembled WGS sequence"/>
</dbReference>
<evidence type="ECO:0000313" key="2">
    <source>
        <dbReference type="EMBL" id="SEG60104.1"/>
    </source>
</evidence>
<feature type="region of interest" description="Disordered" evidence="1">
    <location>
        <begin position="60"/>
        <end position="107"/>
    </location>
</feature>
<organism evidence="2 3">
    <name type="scientific">Nonomuraea solani</name>
    <dbReference type="NCBI Taxonomy" id="1144553"/>
    <lineage>
        <taxon>Bacteria</taxon>
        <taxon>Bacillati</taxon>
        <taxon>Actinomycetota</taxon>
        <taxon>Actinomycetes</taxon>
        <taxon>Streptosporangiales</taxon>
        <taxon>Streptosporangiaceae</taxon>
        <taxon>Nonomuraea</taxon>
    </lineage>
</organism>
<reference evidence="2 3" key="1">
    <citation type="submission" date="2016-10" db="EMBL/GenBank/DDBJ databases">
        <authorList>
            <person name="de Groot N.N."/>
        </authorList>
    </citation>
    <scope>NUCLEOTIDE SEQUENCE [LARGE SCALE GENOMIC DNA]</scope>
    <source>
        <strain evidence="2 3">CGMCC 4.7037</strain>
    </source>
</reference>
<dbReference type="EMBL" id="FNVT01000003">
    <property type="protein sequence ID" value="SEG60104.1"/>
    <property type="molecule type" value="Genomic_DNA"/>
</dbReference>
<dbReference type="AlphaFoldDB" id="A0A1H6BHI6"/>
<proteinExistence type="predicted"/>
<sequence length="227" mass="22594">MGLSVLGAAASGVAAWRATARRGAGSRMAGSTVAGSTVALGVAVLGVVLVAGCGGSVASQSGSAQGSGPAGPVGSAGPVGTDGAVGSPGASRGSAVPEVAPTPSPVVAREGCRGSRILMGAGFPEVQGTARDAELWGLLFIAEPPLASGREVKIVWRMTGEGPLKVKGTLPDGTAAKLVWGPEMHGGSSWRRPGQEWGTGLRFPKPGCWKIELTRTRGSGHVWLPVK</sequence>
<accession>A0A1H6BHI6</accession>
<evidence type="ECO:0000256" key="1">
    <source>
        <dbReference type="SAM" id="MobiDB-lite"/>
    </source>
</evidence>
<feature type="compositionally biased region" description="Low complexity" evidence="1">
    <location>
        <begin position="60"/>
        <end position="79"/>
    </location>
</feature>
<gene>
    <name evidence="2" type="ORF">SAMN05444920_103398</name>
</gene>